<sequence>MVLESNYSLADVLAVAKIHPFYVPNVQYPPDSCTVRSIREQVAKDPVDADLQTQPLLRKKDLYVTIERLINDTSPENSYRHSIYASVTGGGFGSKPMFFATDVHENRRHRANFGRFIRNMGLIKHGDWVLTVHSAGELYRSLDLTLEILENAGACVLSAGNNMSLAHVVGLLADYNVNVLSGDSSQVVQIAHYISTLPREEQEKLEIDKIIYTSETLTAAQRSHITGVLGPVKICSLMGSAEAGPYAVSNPDITGKSAVPGHEDFVFDTRATLFEILPPSFSEQGSNPDPMPEGEQGIIVQTSLSRLRNPLVRYITGDIGSLHHLSDEARSQVPSSYWPYLRILRLRGRDRRFSFEWDGEYFEFQSLASLLNKPECGLLQWQVLLDKMEPSQEASLEVRLLCSPRNADLLSEDALGKQIQGFLHVCSENEHRFRLRFVKDLEGFELSKTGRKVIKFVDRFT</sequence>
<reference evidence="1 2" key="1">
    <citation type="submission" date="2015-09" db="EMBL/GenBank/DDBJ databases">
        <title>Draft genome of a European isolate of the apple canker pathogen Neonectria ditissima.</title>
        <authorList>
            <person name="Gomez-Cortecero A."/>
            <person name="Harrison R.J."/>
            <person name="Armitage A.D."/>
        </authorList>
    </citation>
    <scope>NUCLEOTIDE SEQUENCE [LARGE SCALE GENOMIC DNA]</scope>
    <source>
        <strain evidence="1 2">R09/05</strain>
    </source>
</reference>
<dbReference type="Gene3D" id="3.40.50.12780">
    <property type="entry name" value="N-terminal domain of ligase-like"/>
    <property type="match status" value="1"/>
</dbReference>
<dbReference type="STRING" id="78410.A0A0P7BFF1"/>
<dbReference type="PANTHER" id="PTHR43845:SF1">
    <property type="entry name" value="BLR5969 PROTEIN"/>
    <property type="match status" value="1"/>
</dbReference>
<proteinExistence type="predicted"/>
<name>A0A0P7BFF1_9HYPO</name>
<dbReference type="EMBL" id="LKCW01000060">
    <property type="protein sequence ID" value="KPM41727.1"/>
    <property type="molecule type" value="Genomic_DNA"/>
</dbReference>
<protein>
    <recommendedName>
        <fullName evidence="3">AMP-dependent synthetase/ligase domain-containing protein</fullName>
    </recommendedName>
</protein>
<keyword evidence="2" id="KW-1185">Reference proteome</keyword>
<evidence type="ECO:0008006" key="3">
    <source>
        <dbReference type="Google" id="ProtNLM"/>
    </source>
</evidence>
<dbReference type="SUPFAM" id="SSF56801">
    <property type="entry name" value="Acetyl-CoA synthetase-like"/>
    <property type="match status" value="1"/>
</dbReference>
<dbReference type="Proteomes" id="UP000050424">
    <property type="component" value="Unassembled WGS sequence"/>
</dbReference>
<dbReference type="PANTHER" id="PTHR43845">
    <property type="entry name" value="BLR5969 PROTEIN"/>
    <property type="match status" value="1"/>
</dbReference>
<comment type="caution">
    <text evidence="1">The sequence shown here is derived from an EMBL/GenBank/DDBJ whole genome shotgun (WGS) entry which is preliminary data.</text>
</comment>
<accession>A0A0P7BFF1</accession>
<gene>
    <name evidence="1" type="ORF">AK830_g4832</name>
</gene>
<dbReference type="OrthoDB" id="10047078at2759"/>
<dbReference type="AlphaFoldDB" id="A0A0P7BFF1"/>
<evidence type="ECO:0000313" key="1">
    <source>
        <dbReference type="EMBL" id="KPM41727.1"/>
    </source>
</evidence>
<dbReference type="InterPro" id="IPR042099">
    <property type="entry name" value="ANL_N_sf"/>
</dbReference>
<organism evidence="1 2">
    <name type="scientific">Neonectria ditissima</name>
    <dbReference type="NCBI Taxonomy" id="78410"/>
    <lineage>
        <taxon>Eukaryota</taxon>
        <taxon>Fungi</taxon>
        <taxon>Dikarya</taxon>
        <taxon>Ascomycota</taxon>
        <taxon>Pezizomycotina</taxon>
        <taxon>Sordariomycetes</taxon>
        <taxon>Hypocreomycetidae</taxon>
        <taxon>Hypocreales</taxon>
        <taxon>Nectriaceae</taxon>
        <taxon>Neonectria</taxon>
    </lineage>
</organism>
<evidence type="ECO:0000313" key="2">
    <source>
        <dbReference type="Proteomes" id="UP000050424"/>
    </source>
</evidence>